<evidence type="ECO:0000256" key="4">
    <source>
        <dbReference type="ARBA" id="ARBA00022842"/>
    </source>
</evidence>
<dbReference type="SUPFAM" id="SSF50249">
    <property type="entry name" value="Nucleic acid-binding proteins"/>
    <property type="match status" value="1"/>
</dbReference>
<keyword evidence="5" id="KW-0694">RNA-binding</keyword>
<dbReference type="SMART" id="SM00316">
    <property type="entry name" value="S1"/>
    <property type="match status" value="1"/>
</dbReference>
<evidence type="ECO:0000313" key="8">
    <source>
        <dbReference type="EMBL" id="CAB4788916.1"/>
    </source>
</evidence>
<dbReference type="InterPro" id="IPR004659">
    <property type="entry name" value="RNase_E/G"/>
</dbReference>
<protein>
    <submittedName>
        <fullName evidence="8">Unannotated protein</fullName>
    </submittedName>
</protein>
<dbReference type="GO" id="GO:0005737">
    <property type="term" value="C:cytoplasm"/>
    <property type="evidence" value="ECO:0007669"/>
    <property type="project" value="TreeGrafter"/>
</dbReference>
<feature type="region of interest" description="Disordered" evidence="6">
    <location>
        <begin position="1"/>
        <end position="129"/>
    </location>
</feature>
<evidence type="ECO:0000256" key="5">
    <source>
        <dbReference type="ARBA" id="ARBA00022884"/>
    </source>
</evidence>
<feature type="domain" description="S1 motif" evidence="7">
    <location>
        <begin position="169"/>
        <end position="251"/>
    </location>
</feature>
<keyword evidence="3" id="KW-0378">Hydrolase</keyword>
<dbReference type="AlphaFoldDB" id="A0A6J6X0J9"/>
<dbReference type="PANTHER" id="PTHR30001:SF0">
    <property type="entry name" value="RIBONUCLEASE G"/>
    <property type="match status" value="1"/>
</dbReference>
<accession>A0A6J6X0J9</accession>
<dbReference type="Pfam" id="PF10150">
    <property type="entry name" value="RNase_E_G"/>
    <property type="match status" value="1"/>
</dbReference>
<evidence type="ECO:0000256" key="2">
    <source>
        <dbReference type="ARBA" id="ARBA00022723"/>
    </source>
</evidence>
<sequence length="550" mass="60138">MTDETPRPTNESPTPRIGDTRPAPKIGDTRPAPATPAGESRPEGEARPAGTSNANRNRNRRRRGKGPGQGGGQGGGQGNATGQSSPAQPRQGRPADAPVEASAPDAAEGSSGSRKKTTRRRGGDRKGRAQGRYLMCVHVVDGATHIATMEGRSLVEYRVAREADETLQIDGNIYVGRVQNVLPGMELAFVDIGIPKNAVLYKNDVTFESDEVEAKPSNDAKIEDMLKAGQTVLCQVTKNAIGAKGARLTQDVSLPGRFAVLVPNSSTIGISKRLGDGERRRLRKVIDEVKPAQHGIIVRTAAEGVSSEDLARDVKSLAEKWEAIETEAKKSPQPRLVYRDLDMAVRLLREELNDDYRAVLIDDKELFEKVREYVTAVNPELADRVEFYEKGTEELPLFERYFVHEQLHRALDRKVYLPSGGSLIIERTEALTVVDVNTGKNVGSTNLEETVFRNNLEAAEEVARQLRLRDIGGIIVIDFIDMEIKANREAVASALRQALSRDKTRTQVFDISELGLIEMTRKRVNEGLLESVSSTCAVCDGRGFVLSAGL</sequence>
<dbReference type="EMBL" id="CAFAAB010000118">
    <property type="protein sequence ID" value="CAB4788916.1"/>
    <property type="molecule type" value="Genomic_DNA"/>
</dbReference>
<gene>
    <name evidence="8" type="ORF">UFOPK2958_01014</name>
</gene>
<dbReference type="PANTHER" id="PTHR30001">
    <property type="entry name" value="RIBONUCLEASE"/>
    <property type="match status" value="1"/>
</dbReference>
<dbReference type="InterPro" id="IPR019307">
    <property type="entry name" value="RNA-bd_AU-1/RNase_E/G"/>
</dbReference>
<dbReference type="GO" id="GO:0046872">
    <property type="term" value="F:metal ion binding"/>
    <property type="evidence" value="ECO:0007669"/>
    <property type="project" value="UniProtKB-KW"/>
</dbReference>
<feature type="compositionally biased region" description="Gly residues" evidence="6">
    <location>
        <begin position="66"/>
        <end position="79"/>
    </location>
</feature>
<evidence type="ECO:0000256" key="1">
    <source>
        <dbReference type="ARBA" id="ARBA00001946"/>
    </source>
</evidence>
<name>A0A6J6X0J9_9ZZZZ</name>
<dbReference type="GO" id="GO:0006364">
    <property type="term" value="P:rRNA processing"/>
    <property type="evidence" value="ECO:0007669"/>
    <property type="project" value="TreeGrafter"/>
</dbReference>
<proteinExistence type="predicted"/>
<feature type="compositionally biased region" description="Basic residues" evidence="6">
    <location>
        <begin position="113"/>
        <end position="123"/>
    </location>
</feature>
<evidence type="ECO:0000259" key="7">
    <source>
        <dbReference type="SMART" id="SM00316"/>
    </source>
</evidence>
<dbReference type="GO" id="GO:0016787">
    <property type="term" value="F:hydrolase activity"/>
    <property type="evidence" value="ECO:0007669"/>
    <property type="project" value="UniProtKB-KW"/>
</dbReference>
<organism evidence="8">
    <name type="scientific">freshwater metagenome</name>
    <dbReference type="NCBI Taxonomy" id="449393"/>
    <lineage>
        <taxon>unclassified sequences</taxon>
        <taxon>metagenomes</taxon>
        <taxon>ecological metagenomes</taxon>
    </lineage>
</organism>
<comment type="cofactor">
    <cofactor evidence="1">
        <name>Mg(2+)</name>
        <dbReference type="ChEBI" id="CHEBI:18420"/>
    </cofactor>
</comment>
<dbReference type="NCBIfam" id="TIGR00757">
    <property type="entry name" value="RNaseEG"/>
    <property type="match status" value="1"/>
</dbReference>
<dbReference type="Gene3D" id="2.40.50.140">
    <property type="entry name" value="Nucleic acid-binding proteins"/>
    <property type="match status" value="1"/>
</dbReference>
<dbReference type="InterPro" id="IPR003029">
    <property type="entry name" value="S1_domain"/>
</dbReference>
<keyword evidence="4" id="KW-0460">Magnesium</keyword>
<dbReference type="CDD" id="cd04453">
    <property type="entry name" value="S1_RNase_E"/>
    <property type="match status" value="1"/>
</dbReference>
<dbReference type="GO" id="GO:0003723">
    <property type="term" value="F:RNA binding"/>
    <property type="evidence" value="ECO:0007669"/>
    <property type="project" value="UniProtKB-KW"/>
</dbReference>
<evidence type="ECO:0000256" key="6">
    <source>
        <dbReference type="SAM" id="MobiDB-lite"/>
    </source>
</evidence>
<evidence type="ECO:0000256" key="3">
    <source>
        <dbReference type="ARBA" id="ARBA00022801"/>
    </source>
</evidence>
<reference evidence="8" key="1">
    <citation type="submission" date="2020-05" db="EMBL/GenBank/DDBJ databases">
        <authorList>
            <person name="Chiriac C."/>
            <person name="Salcher M."/>
            <person name="Ghai R."/>
            <person name="Kavagutti S V."/>
        </authorList>
    </citation>
    <scope>NUCLEOTIDE SEQUENCE</scope>
</reference>
<dbReference type="InterPro" id="IPR012340">
    <property type="entry name" value="NA-bd_OB-fold"/>
</dbReference>
<keyword evidence="2" id="KW-0479">Metal-binding</keyword>
<dbReference type="GO" id="GO:0004540">
    <property type="term" value="F:RNA nuclease activity"/>
    <property type="evidence" value="ECO:0007669"/>
    <property type="project" value="InterPro"/>
</dbReference>